<dbReference type="SMART" id="SM00086">
    <property type="entry name" value="PAC"/>
    <property type="match status" value="1"/>
</dbReference>
<evidence type="ECO:0000256" key="15">
    <source>
        <dbReference type="SAM" id="Coils"/>
    </source>
</evidence>
<dbReference type="InterPro" id="IPR011006">
    <property type="entry name" value="CheY-like_superfamily"/>
</dbReference>
<keyword evidence="8" id="KW-0547">Nucleotide-binding</keyword>
<dbReference type="InterPro" id="IPR000700">
    <property type="entry name" value="PAS-assoc_C"/>
</dbReference>
<feature type="domain" description="PAC" evidence="20">
    <location>
        <begin position="265"/>
        <end position="317"/>
    </location>
</feature>
<dbReference type="SUPFAM" id="SSF52172">
    <property type="entry name" value="CheY-like"/>
    <property type="match status" value="1"/>
</dbReference>
<dbReference type="Gene3D" id="1.20.5.1930">
    <property type="match status" value="1"/>
</dbReference>
<dbReference type="CDD" id="cd00130">
    <property type="entry name" value="PAS"/>
    <property type="match status" value="1"/>
</dbReference>
<dbReference type="Gene3D" id="3.30.450.20">
    <property type="entry name" value="PAS domain"/>
    <property type="match status" value="2"/>
</dbReference>
<accession>A0A7S8FDS0</accession>
<dbReference type="Pfam" id="PF08447">
    <property type="entry name" value="PAS_3"/>
    <property type="match status" value="1"/>
</dbReference>
<dbReference type="InterPro" id="IPR013656">
    <property type="entry name" value="PAS_4"/>
</dbReference>
<evidence type="ECO:0000256" key="3">
    <source>
        <dbReference type="ARBA" id="ARBA00022519"/>
    </source>
</evidence>
<feature type="domain" description="PAS" evidence="19">
    <location>
        <begin position="64"/>
        <end position="118"/>
    </location>
</feature>
<keyword evidence="12" id="KW-0902">Two-component regulatory system</keyword>
<name>A0A7S8FDS0_9BACT</name>
<gene>
    <name evidence="21" type="ORF">Nkreftii_001605</name>
</gene>
<keyword evidence="3" id="KW-0997">Cell inner membrane</keyword>
<evidence type="ECO:0000256" key="14">
    <source>
        <dbReference type="PROSITE-ProRule" id="PRU00169"/>
    </source>
</evidence>
<keyword evidence="6" id="KW-0812">Transmembrane</keyword>
<keyword evidence="13" id="KW-0472">Membrane</keyword>
<dbReference type="SMART" id="SM00091">
    <property type="entry name" value="PAS"/>
    <property type="match status" value="2"/>
</dbReference>
<protein>
    <recommendedName>
        <fullName evidence="23">Histidine kinase</fullName>
    </recommendedName>
</protein>
<dbReference type="InterPro" id="IPR000014">
    <property type="entry name" value="PAS"/>
</dbReference>
<dbReference type="InterPro" id="IPR005467">
    <property type="entry name" value="His_kinase_dom"/>
</dbReference>
<evidence type="ECO:0000259" key="19">
    <source>
        <dbReference type="PROSITE" id="PS50112"/>
    </source>
</evidence>
<keyword evidence="9" id="KW-0418">Kinase</keyword>
<dbReference type="Pfam" id="PF13493">
    <property type="entry name" value="DUF4118"/>
    <property type="match status" value="1"/>
</dbReference>
<dbReference type="PANTHER" id="PTHR24421">
    <property type="entry name" value="NITRATE/NITRITE SENSOR PROTEIN NARX-RELATED"/>
    <property type="match status" value="1"/>
</dbReference>
<dbReference type="PROSITE" id="PS50109">
    <property type="entry name" value="HIS_KIN"/>
    <property type="match status" value="1"/>
</dbReference>
<dbReference type="PROSITE" id="PS50112">
    <property type="entry name" value="PAS"/>
    <property type="match status" value="1"/>
</dbReference>
<dbReference type="InterPro" id="IPR003594">
    <property type="entry name" value="HATPase_dom"/>
</dbReference>
<dbReference type="InterPro" id="IPR035965">
    <property type="entry name" value="PAS-like_dom_sf"/>
</dbReference>
<evidence type="ECO:0000259" key="18">
    <source>
        <dbReference type="PROSITE" id="PS50110"/>
    </source>
</evidence>
<feature type="domain" description="Response regulatory" evidence="18">
    <location>
        <begin position="593"/>
        <end position="709"/>
    </location>
</feature>
<evidence type="ECO:0000256" key="11">
    <source>
        <dbReference type="ARBA" id="ARBA00022989"/>
    </source>
</evidence>
<evidence type="ECO:0000256" key="4">
    <source>
        <dbReference type="ARBA" id="ARBA00022553"/>
    </source>
</evidence>
<dbReference type="GO" id="GO:0000155">
    <property type="term" value="F:phosphorelay sensor kinase activity"/>
    <property type="evidence" value="ECO:0007669"/>
    <property type="project" value="InterPro"/>
</dbReference>
<keyword evidence="10" id="KW-0067">ATP-binding</keyword>
<dbReference type="InterPro" id="IPR036890">
    <property type="entry name" value="HATPase_C_sf"/>
</dbReference>
<evidence type="ECO:0000313" key="21">
    <source>
        <dbReference type="EMBL" id="QPD03831.1"/>
    </source>
</evidence>
<dbReference type="PANTHER" id="PTHR24421:SF58">
    <property type="entry name" value="SIGNAL TRANSDUCTION HISTIDINE-PROTEIN KINASE_PHOSPHATASE UHPB"/>
    <property type="match status" value="1"/>
</dbReference>
<dbReference type="GO" id="GO:0005886">
    <property type="term" value="C:plasma membrane"/>
    <property type="evidence" value="ECO:0007669"/>
    <property type="project" value="UniProtKB-SubCell"/>
</dbReference>
<keyword evidence="5" id="KW-0808">Transferase</keyword>
<keyword evidence="7" id="KW-0677">Repeat</keyword>
<proteinExistence type="predicted"/>
<keyword evidence="2" id="KW-1003">Cell membrane</keyword>
<dbReference type="Gene3D" id="2.10.70.100">
    <property type="match status" value="1"/>
</dbReference>
<evidence type="ECO:0000256" key="7">
    <source>
        <dbReference type="ARBA" id="ARBA00022737"/>
    </source>
</evidence>
<keyword evidence="11" id="KW-1133">Transmembrane helix</keyword>
<dbReference type="Pfam" id="PF02518">
    <property type="entry name" value="HATPase_c"/>
    <property type="match status" value="1"/>
</dbReference>
<comment type="subcellular location">
    <subcellularLocation>
        <location evidence="1">Cell inner membrane</location>
        <topology evidence="1">Multi-pass membrane protein</topology>
    </subcellularLocation>
</comment>
<organism evidence="21 22">
    <name type="scientific">Candidatus Nitrospira kreftii</name>
    <dbReference type="NCBI Taxonomy" id="2652173"/>
    <lineage>
        <taxon>Bacteria</taxon>
        <taxon>Pseudomonadati</taxon>
        <taxon>Nitrospirota</taxon>
        <taxon>Nitrospiria</taxon>
        <taxon>Nitrospirales</taxon>
        <taxon>Nitrospiraceae</taxon>
        <taxon>Nitrospira</taxon>
    </lineage>
</organism>
<dbReference type="Pfam" id="PF07730">
    <property type="entry name" value="HisKA_3"/>
    <property type="match status" value="1"/>
</dbReference>
<dbReference type="Gene3D" id="3.30.565.10">
    <property type="entry name" value="Histidine kinase-like ATPase, C-terminal domain"/>
    <property type="match status" value="1"/>
</dbReference>
<dbReference type="Gene3D" id="3.40.50.2300">
    <property type="match status" value="1"/>
</dbReference>
<dbReference type="InterPro" id="IPR050482">
    <property type="entry name" value="Sensor_HK_TwoCompSys"/>
</dbReference>
<dbReference type="InterPro" id="IPR038318">
    <property type="entry name" value="KdpD_sf"/>
</dbReference>
<keyword evidence="15" id="KW-0175">Coiled coil</keyword>
<dbReference type="PROSITE" id="PS50110">
    <property type="entry name" value="RESPONSE_REGULATORY"/>
    <property type="match status" value="1"/>
</dbReference>
<evidence type="ECO:0000256" key="2">
    <source>
        <dbReference type="ARBA" id="ARBA00022475"/>
    </source>
</evidence>
<dbReference type="Proteomes" id="UP000593737">
    <property type="component" value="Chromosome"/>
</dbReference>
<evidence type="ECO:0000259" key="17">
    <source>
        <dbReference type="PROSITE" id="PS50109"/>
    </source>
</evidence>
<dbReference type="SUPFAM" id="SSF55785">
    <property type="entry name" value="PYP-like sensor domain (PAS domain)"/>
    <property type="match status" value="2"/>
</dbReference>
<dbReference type="Pfam" id="PF00072">
    <property type="entry name" value="Response_reg"/>
    <property type="match status" value="1"/>
</dbReference>
<dbReference type="SMART" id="SM00387">
    <property type="entry name" value="HATPase_c"/>
    <property type="match status" value="1"/>
</dbReference>
<evidence type="ECO:0000313" key="22">
    <source>
        <dbReference type="Proteomes" id="UP000593737"/>
    </source>
</evidence>
<dbReference type="GO" id="GO:0005524">
    <property type="term" value="F:ATP binding"/>
    <property type="evidence" value="ECO:0007669"/>
    <property type="project" value="UniProtKB-KW"/>
</dbReference>
<sequence length="722" mass="79927">MGPGLLASVLSTLAADLLFIEPLYEFHLAAGYYWVSLGVFAVETVAITMLIDRINRTQDTLRESEARWRSILNHAPAAMFIKDPAGRYLFMNEECARVLSVTREQALGRTDRDLFSPELAAQFIANDQQVWESERLLTVEERVPQADGVHTSMVKKFLLWDEQGRPYALSGIALDITPGLKLEAAVQASEARLRLAQSAANIGVFDWDILAQTGVWSPELERMWGLPVGGYDGTAEAWRRLVHPDDLAAAHAGCQRSLNDPTTASAFEYRIARPDGAVRWIYAKAKTLCDANGRAIRMVGVNLDITERKEAQLRMERSTQELEALVEDRTRDLVQSQERLRALTKELNLAEQRERKRLATELHDHLQQMLIVGKMTIGQGKQRARGEPAWDAVLQKVDEILSDALSYSRTLVAELCPPVLRDQGLTASLTWLAEYMKTKHAHTVTVQVPDDHLINLPEDQRVLLFQSVRELLINSAKHAGTGQATLTMDMRMDQLRITVTDEGKGFDGTAATEAGLPNEEISSKFGLYSIQERMRALGGSFEIHSAPKKGTSASLVLPLTERVAPQGVRRGDWPVPSRRSQADPAPGDPSTIRLLLVDDHAMVRQGLRTMLEAYQDIHVIGEAANGAEAITLAHTLQPTVVLMDMNMPQLNGIEATTVIKGNFPDMVVVGLSVNADRGHREAMIQAGAVTLLTKEAPVEELYQAIQAAVKSIPDRKSSTRAR</sequence>
<dbReference type="SMART" id="SM00448">
    <property type="entry name" value="REC"/>
    <property type="match status" value="1"/>
</dbReference>
<feature type="region of interest" description="Disordered" evidence="16">
    <location>
        <begin position="568"/>
        <end position="590"/>
    </location>
</feature>
<evidence type="ECO:0000256" key="9">
    <source>
        <dbReference type="ARBA" id="ARBA00022777"/>
    </source>
</evidence>
<dbReference type="Gene3D" id="1.20.120.620">
    <property type="entry name" value="Backbone structure of the membrane domain of e. Coli histidine kinase receptor kdpd"/>
    <property type="match status" value="1"/>
</dbReference>
<dbReference type="InterPro" id="IPR025201">
    <property type="entry name" value="KdpD_TM"/>
</dbReference>
<dbReference type="PROSITE" id="PS50113">
    <property type="entry name" value="PAC"/>
    <property type="match status" value="1"/>
</dbReference>
<dbReference type="FunFam" id="2.10.70.100:FF:000001">
    <property type="entry name" value="Sensory transduction histidine kinase"/>
    <property type="match status" value="1"/>
</dbReference>
<evidence type="ECO:0008006" key="23">
    <source>
        <dbReference type="Google" id="ProtNLM"/>
    </source>
</evidence>
<reference evidence="21 22" key="1">
    <citation type="journal article" date="2020" name="ISME J.">
        <title>Enrichment and physiological characterization of a novel comammox Nitrospira indicates ammonium inhibition of complete nitrification.</title>
        <authorList>
            <person name="Sakoula D."/>
            <person name="Koch H."/>
            <person name="Frank J."/>
            <person name="Jetten M.S.M."/>
            <person name="van Kessel M.A.H.J."/>
            <person name="Lucker S."/>
        </authorList>
    </citation>
    <scope>NUCLEOTIDE SEQUENCE [LARGE SCALE GENOMIC DNA]</scope>
    <source>
        <strain evidence="21">Comreactor17</strain>
    </source>
</reference>
<dbReference type="CDD" id="cd16917">
    <property type="entry name" value="HATPase_UhpB-NarQ-NarX-like"/>
    <property type="match status" value="1"/>
</dbReference>
<keyword evidence="4 14" id="KW-0597">Phosphoprotein</keyword>
<dbReference type="SUPFAM" id="SSF55874">
    <property type="entry name" value="ATPase domain of HSP90 chaperone/DNA topoisomerase II/histidine kinase"/>
    <property type="match status" value="1"/>
</dbReference>
<evidence type="ECO:0000256" key="5">
    <source>
        <dbReference type="ARBA" id="ARBA00022679"/>
    </source>
</evidence>
<evidence type="ECO:0000256" key="6">
    <source>
        <dbReference type="ARBA" id="ARBA00022692"/>
    </source>
</evidence>
<feature type="modified residue" description="4-aspartylphosphate" evidence="14">
    <location>
        <position position="644"/>
    </location>
</feature>
<evidence type="ECO:0000259" key="20">
    <source>
        <dbReference type="PROSITE" id="PS50113"/>
    </source>
</evidence>
<evidence type="ECO:0000256" key="10">
    <source>
        <dbReference type="ARBA" id="ARBA00022840"/>
    </source>
</evidence>
<dbReference type="InterPro" id="IPR001789">
    <property type="entry name" value="Sig_transdc_resp-reg_receiver"/>
</dbReference>
<dbReference type="Pfam" id="PF08448">
    <property type="entry name" value="PAS_4"/>
    <property type="match status" value="1"/>
</dbReference>
<dbReference type="AlphaFoldDB" id="A0A7S8FDS0"/>
<evidence type="ECO:0000256" key="16">
    <source>
        <dbReference type="SAM" id="MobiDB-lite"/>
    </source>
</evidence>
<feature type="coiled-coil region" evidence="15">
    <location>
        <begin position="308"/>
        <end position="353"/>
    </location>
</feature>
<dbReference type="NCBIfam" id="TIGR00229">
    <property type="entry name" value="sensory_box"/>
    <property type="match status" value="2"/>
</dbReference>
<dbReference type="InterPro" id="IPR013655">
    <property type="entry name" value="PAS_fold_3"/>
</dbReference>
<dbReference type="InterPro" id="IPR058245">
    <property type="entry name" value="NreC/VraR/RcsB-like_REC"/>
</dbReference>
<evidence type="ECO:0000256" key="12">
    <source>
        <dbReference type="ARBA" id="ARBA00023012"/>
    </source>
</evidence>
<dbReference type="InterPro" id="IPR001610">
    <property type="entry name" value="PAC"/>
</dbReference>
<dbReference type="GO" id="GO:0046983">
    <property type="term" value="F:protein dimerization activity"/>
    <property type="evidence" value="ECO:0007669"/>
    <property type="project" value="InterPro"/>
</dbReference>
<dbReference type="KEGG" id="nkf:Nkreftii_001605"/>
<dbReference type="CDD" id="cd17535">
    <property type="entry name" value="REC_NarL-like"/>
    <property type="match status" value="1"/>
</dbReference>
<feature type="domain" description="Histidine kinase" evidence="17">
    <location>
        <begin position="464"/>
        <end position="561"/>
    </location>
</feature>
<evidence type="ECO:0000256" key="13">
    <source>
        <dbReference type="ARBA" id="ARBA00023136"/>
    </source>
</evidence>
<dbReference type="EMBL" id="CP047423">
    <property type="protein sequence ID" value="QPD03831.1"/>
    <property type="molecule type" value="Genomic_DNA"/>
</dbReference>
<dbReference type="InterPro" id="IPR011712">
    <property type="entry name" value="Sig_transdc_His_kin_sub3_dim/P"/>
</dbReference>
<evidence type="ECO:0000256" key="8">
    <source>
        <dbReference type="ARBA" id="ARBA00022741"/>
    </source>
</evidence>
<evidence type="ECO:0000256" key="1">
    <source>
        <dbReference type="ARBA" id="ARBA00004429"/>
    </source>
</evidence>